<dbReference type="AlphaFoldDB" id="A0A834B971"/>
<sequence>MATSRAQFQRQGAPRLHLALARVSGAVGRMEEESLVRVEPGHLTGLLLLGRQGMQDYLPQGTEPFVCTVMHITATHGRGKSLNTTEHAAYGISVQSWSNEEIKSSAHGLCAPLRSWKGHLRHGPSDTFLL</sequence>
<evidence type="ECO:0000313" key="2">
    <source>
        <dbReference type="Proteomes" id="UP000664940"/>
    </source>
</evidence>
<protein>
    <submittedName>
        <fullName evidence="1">Uncharacterized protein</fullName>
    </submittedName>
</protein>
<name>A0A834B971_9CHIR</name>
<accession>A0A834B971</accession>
<evidence type="ECO:0000313" key="1">
    <source>
        <dbReference type="EMBL" id="KAF6125543.1"/>
    </source>
</evidence>
<dbReference type="EMBL" id="JABVXQ010000002">
    <property type="protein sequence ID" value="KAF6125543.1"/>
    <property type="molecule type" value="Genomic_DNA"/>
</dbReference>
<reference evidence="1 2" key="1">
    <citation type="journal article" date="2020" name="Nature">
        <title>Six reference-quality genomes reveal evolution of bat adaptations.</title>
        <authorList>
            <person name="Jebb D."/>
            <person name="Huang Z."/>
            <person name="Pippel M."/>
            <person name="Hughes G.M."/>
            <person name="Lavrichenko K."/>
            <person name="Devanna P."/>
            <person name="Winkler S."/>
            <person name="Jermiin L.S."/>
            <person name="Skirmuntt E.C."/>
            <person name="Katzourakis A."/>
            <person name="Burkitt-Gray L."/>
            <person name="Ray D.A."/>
            <person name="Sullivan K.A.M."/>
            <person name="Roscito J.G."/>
            <person name="Kirilenko B.M."/>
            <person name="Davalos L.M."/>
            <person name="Corthals A.P."/>
            <person name="Power M.L."/>
            <person name="Jones G."/>
            <person name="Ransome R.D."/>
            <person name="Dechmann D.K.N."/>
            <person name="Locatelli A.G."/>
            <person name="Puechmaille S.J."/>
            <person name="Fedrigo O."/>
            <person name="Jarvis E.D."/>
            <person name="Hiller M."/>
            <person name="Vernes S.C."/>
            <person name="Myers E.W."/>
            <person name="Teeling E.C."/>
        </authorList>
    </citation>
    <scope>NUCLEOTIDE SEQUENCE [LARGE SCALE GENOMIC DNA]</scope>
    <source>
        <strain evidence="1">Bat1K_MPI-CBG_1</strain>
    </source>
</reference>
<dbReference type="Proteomes" id="UP000664940">
    <property type="component" value="Unassembled WGS sequence"/>
</dbReference>
<gene>
    <name evidence="1" type="ORF">HJG60_009960</name>
</gene>
<organism evidence="1 2">
    <name type="scientific">Phyllostomus discolor</name>
    <name type="common">pale spear-nosed bat</name>
    <dbReference type="NCBI Taxonomy" id="89673"/>
    <lineage>
        <taxon>Eukaryota</taxon>
        <taxon>Metazoa</taxon>
        <taxon>Chordata</taxon>
        <taxon>Craniata</taxon>
        <taxon>Vertebrata</taxon>
        <taxon>Euteleostomi</taxon>
        <taxon>Mammalia</taxon>
        <taxon>Eutheria</taxon>
        <taxon>Laurasiatheria</taxon>
        <taxon>Chiroptera</taxon>
        <taxon>Yangochiroptera</taxon>
        <taxon>Phyllostomidae</taxon>
        <taxon>Phyllostominae</taxon>
        <taxon>Phyllostomus</taxon>
    </lineage>
</organism>
<comment type="caution">
    <text evidence="1">The sequence shown here is derived from an EMBL/GenBank/DDBJ whole genome shotgun (WGS) entry which is preliminary data.</text>
</comment>
<proteinExistence type="predicted"/>